<dbReference type="Pfam" id="PF00857">
    <property type="entry name" value="Isochorismatase"/>
    <property type="match status" value="1"/>
</dbReference>
<evidence type="ECO:0000259" key="2">
    <source>
        <dbReference type="Pfam" id="PF00857"/>
    </source>
</evidence>
<dbReference type="Proteomes" id="UP001164459">
    <property type="component" value="Chromosome"/>
</dbReference>
<feature type="domain" description="Isochorismatase-like" evidence="2">
    <location>
        <begin position="18"/>
        <end position="170"/>
    </location>
</feature>
<dbReference type="Gene3D" id="3.40.50.850">
    <property type="entry name" value="Isochorismatase-like"/>
    <property type="match status" value="1"/>
</dbReference>
<evidence type="ECO:0000313" key="4">
    <source>
        <dbReference type="Proteomes" id="UP001164459"/>
    </source>
</evidence>
<dbReference type="InterPro" id="IPR053152">
    <property type="entry name" value="Hydrolase_YcaC-like"/>
</dbReference>
<evidence type="ECO:0000256" key="1">
    <source>
        <dbReference type="SAM" id="Phobius"/>
    </source>
</evidence>
<evidence type="ECO:0000313" key="3">
    <source>
        <dbReference type="EMBL" id="WAS95592.1"/>
    </source>
</evidence>
<name>A0ABY7H8J4_9BACT</name>
<keyword evidence="4" id="KW-1185">Reference proteome</keyword>
<feature type="transmembrane region" description="Helical" evidence="1">
    <location>
        <begin position="113"/>
        <end position="132"/>
    </location>
</feature>
<dbReference type="InterPro" id="IPR000868">
    <property type="entry name" value="Isochorismatase-like_dom"/>
</dbReference>
<accession>A0ABY7H8J4</accession>
<reference evidence="3" key="1">
    <citation type="submission" date="2022-11" db="EMBL/GenBank/DDBJ databases">
        <title>Minimal conservation of predation-associated metabolite biosynthetic gene clusters underscores biosynthetic potential of Myxococcota including descriptions for ten novel species: Archangium lansinium sp. nov., Myxococcus landrumus sp. nov., Nannocystis bai.</title>
        <authorList>
            <person name="Ahearne A."/>
            <person name="Stevens C."/>
            <person name="Dowd S."/>
        </authorList>
    </citation>
    <scope>NUCLEOTIDE SEQUENCE</scope>
    <source>
        <strain evidence="3">Fl3</strain>
    </source>
</reference>
<protein>
    <submittedName>
        <fullName evidence="3">Isochorismatase family protein</fullName>
    </submittedName>
</protein>
<keyword evidence="1" id="KW-0472">Membrane</keyword>
<dbReference type="SUPFAM" id="SSF52499">
    <property type="entry name" value="Isochorismatase-like hydrolases"/>
    <property type="match status" value="1"/>
</dbReference>
<dbReference type="PANTHER" id="PTHR43559:SF3">
    <property type="entry name" value="HYDROLASE YCAC-RELATED"/>
    <property type="match status" value="1"/>
</dbReference>
<keyword evidence="1" id="KW-1133">Transmembrane helix</keyword>
<proteinExistence type="predicted"/>
<dbReference type="PANTHER" id="PTHR43559">
    <property type="entry name" value="HYDROLASE YCAC-RELATED"/>
    <property type="match status" value="1"/>
</dbReference>
<keyword evidence="1" id="KW-0812">Transmembrane</keyword>
<dbReference type="EMBL" id="CP114040">
    <property type="protein sequence ID" value="WAS95592.1"/>
    <property type="molecule type" value="Genomic_DNA"/>
</dbReference>
<sequence length="212" mass="23464">METERAKAKYDRLNKDEAALLIIDHQSGLFQLVHDHSPVDLEQNVCALADIAKLFKLPTVATTSKEDGPNGPLMPVLRERLPNPKIVRREGEINAWDNAEFVKAVKKTNRKQLIVAGITTDVCVAFVTLSALEAGYKVYVVTDASGSLCIGSTAGALARMVHAGACPMSWFAVASELMRDWREDEPGFKKLMVDHVPNYKHLIDSYKANKED</sequence>
<organism evidence="3 4">
    <name type="scientific">Nannocystis punicea</name>
    <dbReference type="NCBI Taxonomy" id="2995304"/>
    <lineage>
        <taxon>Bacteria</taxon>
        <taxon>Pseudomonadati</taxon>
        <taxon>Myxococcota</taxon>
        <taxon>Polyangia</taxon>
        <taxon>Nannocystales</taxon>
        <taxon>Nannocystaceae</taxon>
        <taxon>Nannocystis</taxon>
    </lineage>
</organism>
<gene>
    <name evidence="3" type="ORF">O0S08_05470</name>
</gene>
<dbReference type="RefSeq" id="WP_269037936.1">
    <property type="nucleotide sequence ID" value="NZ_CP114040.1"/>
</dbReference>
<dbReference type="InterPro" id="IPR036380">
    <property type="entry name" value="Isochorismatase-like_sf"/>
</dbReference>